<dbReference type="Pfam" id="PF00293">
    <property type="entry name" value="NUDIX"/>
    <property type="match status" value="1"/>
</dbReference>
<dbReference type="Gene3D" id="3.90.79.10">
    <property type="entry name" value="Nucleoside Triphosphate Pyrophosphohydrolase"/>
    <property type="match status" value="1"/>
</dbReference>
<comment type="caution">
    <text evidence="4">The sequence shown here is derived from an EMBL/GenBank/DDBJ whole genome shotgun (WGS) entry which is preliminary data.</text>
</comment>
<dbReference type="InterPro" id="IPR000086">
    <property type="entry name" value="NUDIX_hydrolase_dom"/>
</dbReference>
<evidence type="ECO:0000313" key="5">
    <source>
        <dbReference type="Proteomes" id="UP001205867"/>
    </source>
</evidence>
<dbReference type="PANTHER" id="PTHR43046:SF16">
    <property type="entry name" value="ADP-RIBOSE PYROPHOSPHATASE YJHB-RELATED"/>
    <property type="match status" value="1"/>
</dbReference>
<dbReference type="EMBL" id="JALXKZ020000017">
    <property type="protein sequence ID" value="MCV7629280.1"/>
    <property type="molecule type" value="Genomic_DNA"/>
</dbReference>
<dbReference type="PROSITE" id="PS51462">
    <property type="entry name" value="NUDIX"/>
    <property type="match status" value="1"/>
</dbReference>
<dbReference type="InterPro" id="IPR015797">
    <property type="entry name" value="NUDIX_hydrolase-like_dom_sf"/>
</dbReference>
<gene>
    <name evidence="4" type="ORF">M3A82_007995</name>
</gene>
<feature type="domain" description="Nudix hydrolase" evidence="3">
    <location>
        <begin position="7"/>
        <end position="141"/>
    </location>
</feature>
<keyword evidence="2" id="KW-0378">Hydrolase</keyword>
<reference evidence="4" key="1">
    <citation type="submission" date="2023-06" db="EMBL/GenBank/DDBJ databases">
        <title>lsaBGC provides a comprehensive framework for evolutionary analysis of biosynthetic gene clusters within focal taxa.</title>
        <authorList>
            <person name="Salamzade R."/>
            <person name="Sandstrom S."/>
            <person name="Kalan L.R."/>
        </authorList>
    </citation>
    <scope>NUCLEOTIDE SEQUENCE</scope>
    <source>
        <strain evidence="4">P3-SID899</strain>
    </source>
</reference>
<dbReference type="SUPFAM" id="SSF55811">
    <property type="entry name" value="Nudix"/>
    <property type="match status" value="1"/>
</dbReference>
<dbReference type="RefSeq" id="WP_031943890.1">
    <property type="nucleotide sequence ID" value="NZ_JBEYCW010000020.1"/>
</dbReference>
<evidence type="ECO:0000256" key="1">
    <source>
        <dbReference type="ARBA" id="ARBA00001946"/>
    </source>
</evidence>
<dbReference type="CDD" id="cd04683">
    <property type="entry name" value="NUDIX_Hydrolase"/>
    <property type="match status" value="1"/>
</dbReference>
<dbReference type="InterPro" id="IPR020084">
    <property type="entry name" value="NUDIX_hydrolase_CS"/>
</dbReference>
<dbReference type="PROSITE" id="PS00893">
    <property type="entry name" value="NUDIX_BOX"/>
    <property type="match status" value="1"/>
</dbReference>
<dbReference type="PANTHER" id="PTHR43046">
    <property type="entry name" value="GDP-MANNOSE MANNOSYL HYDROLASE"/>
    <property type="match status" value="1"/>
</dbReference>
<sequence>MADQSFALVPASYVLLLRGREVLLQRRQNTGYMDGFWVAGAAGHVEPGETSRQAAVREVREELGVDIDAGNLELATVMQRTDGVGVPREQRVDWFWTCRKWAGEPRICEPEKASDLGWFRLTDLPDPMPAYERVVLVGLRDGSLPMATAFGFVNRTGR</sequence>
<dbReference type="Proteomes" id="UP001205867">
    <property type="component" value="Unassembled WGS sequence"/>
</dbReference>
<comment type="cofactor">
    <cofactor evidence="1">
        <name>Mg(2+)</name>
        <dbReference type="ChEBI" id="CHEBI:18420"/>
    </cofactor>
</comment>
<evidence type="ECO:0000313" key="4">
    <source>
        <dbReference type="EMBL" id="MCV7629280.1"/>
    </source>
</evidence>
<accession>A0AAP3EVC2</accession>
<evidence type="ECO:0000259" key="3">
    <source>
        <dbReference type="PROSITE" id="PS51462"/>
    </source>
</evidence>
<dbReference type="AlphaFoldDB" id="A0AAP3EVC2"/>
<proteinExistence type="predicted"/>
<name>A0AAP3EVC2_MICLU</name>
<organism evidence="4 5">
    <name type="scientific">Micrococcus luteus</name>
    <name type="common">Micrococcus lysodeikticus</name>
    <dbReference type="NCBI Taxonomy" id="1270"/>
    <lineage>
        <taxon>Bacteria</taxon>
        <taxon>Bacillati</taxon>
        <taxon>Actinomycetota</taxon>
        <taxon>Actinomycetes</taxon>
        <taxon>Micrococcales</taxon>
        <taxon>Micrococcaceae</taxon>
        <taxon>Micrococcus</taxon>
    </lineage>
</organism>
<protein>
    <submittedName>
        <fullName evidence="4">NUDIX domain-containing protein</fullName>
    </submittedName>
</protein>
<evidence type="ECO:0000256" key="2">
    <source>
        <dbReference type="ARBA" id="ARBA00022801"/>
    </source>
</evidence>
<dbReference type="GO" id="GO:0016787">
    <property type="term" value="F:hydrolase activity"/>
    <property type="evidence" value="ECO:0007669"/>
    <property type="project" value="UniProtKB-KW"/>
</dbReference>